<organism evidence="2 3">
    <name type="scientific">Chryseobacterium nakagawai</name>
    <dbReference type="NCBI Taxonomy" id="1241982"/>
    <lineage>
        <taxon>Bacteria</taxon>
        <taxon>Pseudomonadati</taxon>
        <taxon>Bacteroidota</taxon>
        <taxon>Flavobacteriia</taxon>
        <taxon>Flavobacteriales</taxon>
        <taxon>Weeksellaceae</taxon>
        <taxon>Chryseobacterium group</taxon>
        <taxon>Chryseobacterium</taxon>
    </lineage>
</organism>
<sequence length="442" mass="51401">MKKYGKEIMIVLIVLLSRLPFIFNSLGTDLDAWREVYTGKALYENHIYNVSRFPGYPLPEFLYSLVYHYPYWVINLLSVLFTAGCCIYLFKILNFLNIKLSFLITIVFPFVPIIYLNSTTAMEYNWSLFFLLAGVYHLLNKKIWLSTLLLGLMISARFNNIIFLPAFLFLAYIYLEKDIKKILQFSVLTGIFTCIFFSPVILKYGINFLQSYGDSEVNLASILSLGTIYIYGTLGILAIILGLIIQLFREGYQRVKDVSKNHFALFSIMMIISNLIFFIRYPLEPGYLIPSVPFILILLQYIMNEKVMKPVLFALFLSPFLIHVTAKKVQFTGSVFINEEYEDQELAYCKKVIQEIKKRSENQPAIFHLGNFSEQISLMGNFDQNSNIKIVKNLNPKDQEDIINKKLPLYYIDTGNAKEENSKTHMLDQYGILFHKDFELKR</sequence>
<dbReference type="AlphaFoldDB" id="A0AAD0YJW6"/>
<dbReference type="KEGG" id="cnk:EG343_06375"/>
<feature type="transmembrane region" description="Helical" evidence="1">
    <location>
        <begin position="263"/>
        <end position="281"/>
    </location>
</feature>
<keyword evidence="1" id="KW-1133">Transmembrane helix</keyword>
<dbReference type="EMBL" id="CP033923">
    <property type="protein sequence ID" value="AZA90269.1"/>
    <property type="molecule type" value="Genomic_DNA"/>
</dbReference>
<name>A0AAD0YJW6_CHRNA</name>
<evidence type="ECO:0000313" key="2">
    <source>
        <dbReference type="EMBL" id="AZA90269.1"/>
    </source>
</evidence>
<feature type="transmembrane region" description="Helical" evidence="1">
    <location>
        <begin position="222"/>
        <end position="243"/>
    </location>
</feature>
<evidence type="ECO:0000256" key="1">
    <source>
        <dbReference type="SAM" id="Phobius"/>
    </source>
</evidence>
<gene>
    <name evidence="2" type="ORF">EG343_06375</name>
</gene>
<reference evidence="2 3" key="1">
    <citation type="submission" date="2018-11" db="EMBL/GenBank/DDBJ databases">
        <title>Proposal to divide the Flavobacteriaceae and reorganize its genera based on Amino Acid Identity values calculated from whole genome sequences.</title>
        <authorList>
            <person name="Nicholson A.C."/>
            <person name="Gulvik C.A."/>
            <person name="Whitney A.M."/>
            <person name="Humrighouse B.W."/>
            <person name="Bell M."/>
            <person name="Holmes B."/>
            <person name="Steigerwalt A.G."/>
            <person name="Villarma A."/>
            <person name="Sheth M."/>
            <person name="Batra D."/>
            <person name="Pryor J."/>
            <person name="Bernardet J.-F."/>
            <person name="Hugo C."/>
            <person name="Kampfer P."/>
            <person name="Newman J."/>
            <person name="McQuiston J.R."/>
        </authorList>
    </citation>
    <scope>NUCLEOTIDE SEQUENCE [LARGE SCALE GENOMIC DNA]</scope>
    <source>
        <strain evidence="2 3">G0041</strain>
    </source>
</reference>
<feature type="transmembrane region" description="Helical" evidence="1">
    <location>
        <begin position="287"/>
        <end position="303"/>
    </location>
</feature>
<keyword evidence="1" id="KW-0472">Membrane</keyword>
<feature type="transmembrane region" description="Helical" evidence="1">
    <location>
        <begin position="102"/>
        <end position="122"/>
    </location>
</feature>
<proteinExistence type="predicted"/>
<protein>
    <submittedName>
        <fullName evidence="2">Uncharacterized protein</fullName>
    </submittedName>
</protein>
<keyword evidence="1" id="KW-0812">Transmembrane</keyword>
<feature type="transmembrane region" description="Helical" evidence="1">
    <location>
        <begin position="69"/>
        <end position="90"/>
    </location>
</feature>
<feature type="transmembrane region" description="Helical" evidence="1">
    <location>
        <begin position="142"/>
        <end position="175"/>
    </location>
</feature>
<feature type="transmembrane region" description="Helical" evidence="1">
    <location>
        <begin position="182"/>
        <end position="202"/>
    </location>
</feature>
<dbReference type="Proteomes" id="UP000278288">
    <property type="component" value="Chromosome"/>
</dbReference>
<accession>A0AAD0YJW6</accession>
<keyword evidence="3" id="KW-1185">Reference proteome</keyword>
<evidence type="ECO:0000313" key="3">
    <source>
        <dbReference type="Proteomes" id="UP000278288"/>
    </source>
</evidence>
<feature type="transmembrane region" description="Helical" evidence="1">
    <location>
        <begin position="7"/>
        <end position="26"/>
    </location>
</feature>